<evidence type="ECO:0000256" key="1">
    <source>
        <dbReference type="ARBA" id="ARBA00004496"/>
    </source>
</evidence>
<sequence length="451" mass="48211">MVTDTVLLEAQTSAMRAAMARVPVTSTLGKVHRVTGMLIEARIPGTSVGELCEVFDPARPSRIWRCEVVGFQGTQVLLSSLTPLEGISAGCMVRPLRTTHQVAVSPALQGRILDGFGMPLDGKPALMPGQPGVVLRPVVADAPPPVERWRIKDCFPTGVRSIDALLTLGQGQRVGLFAGPGCGKTTLMAAVGRGSPADVIVVGLIGERGREVREFTEHEFPPELMARTVMVCATSDRTSIERVRAAFTATAIAEALRDQGLNVLLMIDSLTRLARAQREIGLAAGEAPARAGFPPSVYALLPRLIERAGNAAGGSITALYTVLLEGELRSDPISEEAVSLLDGHIVLSRKLAEQGQYPAVDVLASLSRVMSNIVPREHSQAAARLRQVLSGYRDIELMVKLGEYRSGQDPETDRIVADYPRVIEFLRQDTRSSAPTADSIARMMALASGAA</sequence>
<dbReference type="STRING" id="76731.RD2015_3841"/>
<evidence type="ECO:0000256" key="7">
    <source>
        <dbReference type="ARBA" id="ARBA00022967"/>
    </source>
</evidence>
<dbReference type="PANTHER" id="PTHR15184">
    <property type="entry name" value="ATP SYNTHASE"/>
    <property type="match status" value="1"/>
</dbReference>
<protein>
    <submittedName>
        <fullName evidence="9">Type III secretion ATP synthase protein</fullName>
    </submittedName>
</protein>
<dbReference type="PATRIC" id="fig|76731.3.peg.3933"/>
<dbReference type="CDD" id="cd01136">
    <property type="entry name" value="ATPase_flagellum-secretory_path_III"/>
    <property type="match status" value="1"/>
</dbReference>
<keyword evidence="7" id="KW-1278">Translocase</keyword>
<accession>A0A0U3N2A4</accession>
<name>A0A0U3N2A4_9BURK</name>
<dbReference type="Pfam" id="PF18269">
    <property type="entry name" value="T3SS_ATPase_C"/>
    <property type="match status" value="1"/>
</dbReference>
<dbReference type="CDD" id="cd18117">
    <property type="entry name" value="ATP-synt_flagellum-secretory_path_III_N"/>
    <property type="match status" value="1"/>
</dbReference>
<dbReference type="Proteomes" id="UP000060699">
    <property type="component" value="Chromosome"/>
</dbReference>
<dbReference type="FunFam" id="3.40.50.12240:FF:000002">
    <property type="entry name" value="Flagellum-specific ATP synthase FliI"/>
    <property type="match status" value="1"/>
</dbReference>
<evidence type="ECO:0000256" key="2">
    <source>
        <dbReference type="ARBA" id="ARBA00022448"/>
    </source>
</evidence>
<keyword evidence="10" id="KW-1185">Reference proteome</keyword>
<dbReference type="GO" id="GO:0005524">
    <property type="term" value="F:ATP binding"/>
    <property type="evidence" value="ECO:0007669"/>
    <property type="project" value="UniProtKB-KW"/>
</dbReference>
<keyword evidence="2" id="KW-0813">Transport</keyword>
<evidence type="ECO:0000256" key="3">
    <source>
        <dbReference type="ARBA" id="ARBA00022490"/>
    </source>
</evidence>
<dbReference type="InterPro" id="IPR000194">
    <property type="entry name" value="ATPase_F1/V1/A1_a/bsu_nucl-bd"/>
</dbReference>
<dbReference type="SMART" id="SM00382">
    <property type="entry name" value="AAA"/>
    <property type="match status" value="1"/>
</dbReference>
<dbReference type="GO" id="GO:0030254">
    <property type="term" value="P:protein secretion by the type III secretion system"/>
    <property type="evidence" value="ECO:0007669"/>
    <property type="project" value="InterPro"/>
</dbReference>
<proteinExistence type="predicted"/>
<dbReference type="GO" id="GO:0030257">
    <property type="term" value="C:type III protein secretion system complex"/>
    <property type="evidence" value="ECO:0007669"/>
    <property type="project" value="InterPro"/>
</dbReference>
<dbReference type="InterPro" id="IPR020003">
    <property type="entry name" value="ATPase_a/bsu_AS"/>
</dbReference>
<dbReference type="GO" id="GO:0008564">
    <property type="term" value="F:protein-exporting ATPase activity"/>
    <property type="evidence" value="ECO:0007669"/>
    <property type="project" value="UniProtKB-EC"/>
</dbReference>
<evidence type="ECO:0000256" key="6">
    <source>
        <dbReference type="ARBA" id="ARBA00022927"/>
    </source>
</evidence>
<dbReference type="PROSITE" id="PS00152">
    <property type="entry name" value="ATPASE_ALPHA_BETA"/>
    <property type="match status" value="1"/>
</dbReference>
<dbReference type="InterPro" id="IPR040627">
    <property type="entry name" value="T3SS_ATPase_C"/>
</dbReference>
<comment type="catalytic activity">
    <reaction evidence="8">
        <text>ATP + H2O + cellular proteinSide 1 = ADP + phosphate + cellular proteinSide 2.</text>
        <dbReference type="EC" id="7.4.2.8"/>
    </reaction>
</comment>
<organism evidence="9 10">
    <name type="scientific">Roseateles depolymerans</name>
    <dbReference type="NCBI Taxonomy" id="76731"/>
    <lineage>
        <taxon>Bacteria</taxon>
        <taxon>Pseudomonadati</taxon>
        <taxon>Pseudomonadota</taxon>
        <taxon>Betaproteobacteria</taxon>
        <taxon>Burkholderiales</taxon>
        <taxon>Sphaerotilaceae</taxon>
        <taxon>Roseateles</taxon>
    </lineage>
</organism>
<keyword evidence="4" id="KW-0547">Nucleotide-binding</keyword>
<evidence type="ECO:0000256" key="5">
    <source>
        <dbReference type="ARBA" id="ARBA00022840"/>
    </source>
</evidence>
<keyword evidence="3" id="KW-0963">Cytoplasm</keyword>
<evidence type="ECO:0000256" key="4">
    <source>
        <dbReference type="ARBA" id="ARBA00022741"/>
    </source>
</evidence>
<dbReference type="InterPro" id="IPR027417">
    <property type="entry name" value="P-loop_NTPase"/>
</dbReference>
<gene>
    <name evidence="9" type="ORF">RD2015_3841</name>
</gene>
<keyword evidence="5" id="KW-0067">ATP-binding</keyword>
<dbReference type="Pfam" id="PF00006">
    <property type="entry name" value="ATP-synt_ab"/>
    <property type="match status" value="1"/>
</dbReference>
<keyword evidence="6" id="KW-0653">Protein transport</keyword>
<comment type="subcellular location">
    <subcellularLocation>
        <location evidence="1">Cytoplasm</location>
    </subcellularLocation>
</comment>
<evidence type="ECO:0000313" key="10">
    <source>
        <dbReference type="Proteomes" id="UP000060699"/>
    </source>
</evidence>
<dbReference type="PANTHER" id="PTHR15184:SF9">
    <property type="entry name" value="SPI-1 TYPE 3 SECRETION SYSTEM ATPASE"/>
    <property type="match status" value="1"/>
</dbReference>
<evidence type="ECO:0000313" key="9">
    <source>
        <dbReference type="EMBL" id="ALV08292.1"/>
    </source>
</evidence>
<dbReference type="GO" id="GO:0046933">
    <property type="term" value="F:proton-transporting ATP synthase activity, rotational mechanism"/>
    <property type="evidence" value="ECO:0007669"/>
    <property type="project" value="TreeGrafter"/>
</dbReference>
<dbReference type="GO" id="GO:0005737">
    <property type="term" value="C:cytoplasm"/>
    <property type="evidence" value="ECO:0007669"/>
    <property type="project" value="UniProtKB-SubCell"/>
</dbReference>
<dbReference type="AlphaFoldDB" id="A0A0U3N2A4"/>
<dbReference type="GO" id="GO:0016887">
    <property type="term" value="F:ATP hydrolysis activity"/>
    <property type="evidence" value="ECO:0007669"/>
    <property type="project" value="InterPro"/>
</dbReference>
<dbReference type="InterPro" id="IPR003593">
    <property type="entry name" value="AAA+_ATPase"/>
</dbReference>
<dbReference type="InterPro" id="IPR005714">
    <property type="entry name" value="ATPase_T3SS_FliI/YscN"/>
</dbReference>
<dbReference type="SUPFAM" id="SSF52540">
    <property type="entry name" value="P-loop containing nucleoside triphosphate hydrolases"/>
    <property type="match status" value="1"/>
</dbReference>
<evidence type="ECO:0000256" key="8">
    <source>
        <dbReference type="ARBA" id="ARBA00034006"/>
    </source>
</evidence>
<dbReference type="NCBIfam" id="TIGR01026">
    <property type="entry name" value="fliI_yscN"/>
    <property type="match status" value="1"/>
</dbReference>
<dbReference type="KEGG" id="rdp:RD2015_3841"/>
<reference evidence="9 10" key="1">
    <citation type="submission" date="2015-12" db="EMBL/GenBank/DDBJ databases">
        <title>Complete genome of Roseateles depolymerans KCTC 42856.</title>
        <authorList>
            <person name="Kim K.M."/>
        </authorList>
    </citation>
    <scope>NUCLEOTIDE SEQUENCE [LARGE SCALE GENOMIC DNA]</scope>
    <source>
        <strain evidence="9 10">KCTC 42856</strain>
    </source>
</reference>
<dbReference type="OrthoDB" id="9803053at2"/>
<dbReference type="EMBL" id="CP013729">
    <property type="protein sequence ID" value="ALV08292.1"/>
    <property type="molecule type" value="Genomic_DNA"/>
</dbReference>
<dbReference type="RefSeq" id="WP_058936282.1">
    <property type="nucleotide sequence ID" value="NZ_CP013729.1"/>
</dbReference>
<dbReference type="InterPro" id="IPR050053">
    <property type="entry name" value="ATPase_alpha/beta_chains"/>
</dbReference>
<dbReference type="Gene3D" id="3.40.50.12240">
    <property type="match status" value="1"/>
</dbReference>